<dbReference type="Proteomes" id="UP000199577">
    <property type="component" value="Unassembled WGS sequence"/>
</dbReference>
<dbReference type="InterPro" id="IPR040547">
    <property type="entry name" value="CdiI"/>
</dbReference>
<dbReference type="STRING" id="623281.SAMN05421747_1338"/>
<accession>A0A1I1MCP4</accession>
<evidence type="ECO:0000313" key="2">
    <source>
        <dbReference type="Proteomes" id="UP000199577"/>
    </source>
</evidence>
<name>A0A1I1MCP4_9SPHI</name>
<dbReference type="EMBL" id="FOLL01000033">
    <property type="protein sequence ID" value="SFC83171.1"/>
    <property type="molecule type" value="Genomic_DNA"/>
</dbReference>
<dbReference type="AlphaFoldDB" id="A0A1I1MCP4"/>
<proteinExistence type="predicted"/>
<sequence>MENNWRNKTLEALEKRSFGNPTEAPTPLTKRCLELSKKPLNEFSVEDLRLMIGHGFSLDYLIPLAIDYLKEDLLVEGDLYPGDLLKSVHSVDEAFWESNPKLWKELNRLINGKEVSCEIHRHRFTPFNCKSSR</sequence>
<reference evidence="1 2" key="1">
    <citation type="submission" date="2016-10" db="EMBL/GenBank/DDBJ databases">
        <authorList>
            <person name="de Groot N.N."/>
        </authorList>
    </citation>
    <scope>NUCLEOTIDE SEQUENCE [LARGE SCALE GENOMIC DNA]</scope>
    <source>
        <strain evidence="1 2">DSM 22900</strain>
    </source>
</reference>
<evidence type="ECO:0000313" key="1">
    <source>
        <dbReference type="EMBL" id="SFC83171.1"/>
    </source>
</evidence>
<protein>
    <submittedName>
        <fullName evidence="1">Uncharacterized protein</fullName>
    </submittedName>
</protein>
<dbReference type="Pfam" id="PF18616">
    <property type="entry name" value="CdiI_3"/>
    <property type="match status" value="1"/>
</dbReference>
<gene>
    <name evidence="1" type="ORF">SAMN05421747_1338</name>
</gene>
<dbReference type="CDD" id="cd20691">
    <property type="entry name" value="CdiI_EC536-like"/>
    <property type="match status" value="1"/>
</dbReference>
<keyword evidence="2" id="KW-1185">Reference proteome</keyword>
<dbReference type="RefSeq" id="WP_170845841.1">
    <property type="nucleotide sequence ID" value="NZ_FOLL01000033.1"/>
</dbReference>
<organism evidence="1 2">
    <name type="scientific">Parapedobacter composti</name>
    <dbReference type="NCBI Taxonomy" id="623281"/>
    <lineage>
        <taxon>Bacteria</taxon>
        <taxon>Pseudomonadati</taxon>
        <taxon>Bacteroidota</taxon>
        <taxon>Sphingobacteriia</taxon>
        <taxon>Sphingobacteriales</taxon>
        <taxon>Sphingobacteriaceae</taxon>
        <taxon>Parapedobacter</taxon>
    </lineage>
</organism>